<evidence type="ECO:0000256" key="1">
    <source>
        <dbReference type="ARBA" id="ARBA00004123"/>
    </source>
</evidence>
<keyword evidence="5" id="KW-0863">Zinc-finger</keyword>
<evidence type="ECO:0000256" key="6">
    <source>
        <dbReference type="ARBA" id="ARBA00022833"/>
    </source>
</evidence>
<sequence length="725" mass="82159">MGPEDKNLTLSQSKYEHTDKICTRRKALFPNDDCDSDLGVMSPLQNSDSNSSCDVAVNAKNLNHFSFFRNNIDDYVLFENTNEDARLYQNDLEATPSTISTNADLYMSPLVVTPGQSVSSPLTYSPPQPVTLLTPIGKSPTSKLKTPHDTSTVKVNIKHQKRKLQEELVEGDNVASPETKTAKTESTNKSKVRTALFPDYIVPVKSFYPKESQTTKRMLGKYTEVARDTKRKADTTYLCSRRLKNKNRFGQINAGVKHKIKKPKKKVLSKQAIIKAALNIMDKSPLNDYLDQVACVKTTISPKQIQKMDQILGNLESTQIEGVDDDKIEEDEEDANKENVCANENVSNKRFFKSTRNSGIVTINKNIKLKVGDGKMNLLQKKATKKRKMPDYPEFNVDIDNILDTLKDESNKSDLILSPTSQMCDMTSGLAIRSPKRARLNINALLDESQQQQLTATKLNNFSVDMEQQQQQQQEQQQPKLYPIFYGSSKTADDAEIKKPVNQTKKWQKLPESQLLLDAGQKRFGLTQCSECQTVYHMGDPNDEIEHLNYHNATNIFKFAGWKNERVVMNIDQNSRIIKVQPGDSKAWWKKIKDLVEVVNRDLGFYELDFPVDKSIVYLFIKNKTIVGCLVADIVTTAYKMLSSTSGVDLCSEESYKIKCGVSRIWVSKNHRRSGVGTGMMNILRTTFLPGFIMTLDDIALSSPTEYGKQFAKKYFKTENYLIYM</sequence>
<dbReference type="GeneID" id="108566714"/>
<keyword evidence="3" id="KW-0808">Transferase</keyword>
<comment type="similarity">
    <text evidence="2">Belongs to the acetyltransferase family. ECO subfamily.</text>
</comment>
<keyword evidence="8" id="KW-0131">Cell cycle</keyword>
<evidence type="ECO:0000256" key="5">
    <source>
        <dbReference type="ARBA" id="ARBA00022771"/>
    </source>
</evidence>
<protein>
    <submittedName>
        <fullName evidence="14">N-acetyltransferase ESCO2</fullName>
    </submittedName>
</protein>
<keyword evidence="6" id="KW-0862">Zinc</keyword>
<dbReference type="RefSeq" id="XP_017782220.1">
    <property type="nucleotide sequence ID" value="XM_017926731.1"/>
</dbReference>
<evidence type="ECO:0000256" key="2">
    <source>
        <dbReference type="ARBA" id="ARBA00005816"/>
    </source>
</evidence>
<dbReference type="InterPro" id="IPR028005">
    <property type="entry name" value="AcTrfase_ESCO_Znf_dom"/>
</dbReference>
<evidence type="ECO:0000256" key="9">
    <source>
        <dbReference type="ARBA" id="ARBA00023315"/>
    </source>
</evidence>
<dbReference type="PANTHER" id="PTHR45884">
    <property type="entry name" value="N-ACETYLTRANSFERASE ECO"/>
    <property type="match status" value="1"/>
</dbReference>
<keyword evidence="7" id="KW-0539">Nucleus</keyword>
<comment type="subcellular location">
    <subcellularLocation>
        <location evidence="1">Nucleus</location>
    </subcellularLocation>
</comment>
<name>A0ABM1N5X0_NICVS</name>
<evidence type="ECO:0000256" key="3">
    <source>
        <dbReference type="ARBA" id="ARBA00022679"/>
    </source>
</evidence>
<dbReference type="Pfam" id="PF13878">
    <property type="entry name" value="zf-C2H2_3"/>
    <property type="match status" value="1"/>
</dbReference>
<feature type="domain" description="N-acetyltransferase ESCO acetyl-transferase" evidence="12">
    <location>
        <begin position="656"/>
        <end position="724"/>
    </location>
</feature>
<reference evidence="14" key="1">
    <citation type="submission" date="2025-08" db="UniProtKB">
        <authorList>
            <consortium name="RefSeq"/>
        </authorList>
    </citation>
    <scope>IDENTIFICATION</scope>
    <source>
        <tissue evidence="14">Whole Larva</tissue>
    </source>
</reference>
<evidence type="ECO:0000256" key="7">
    <source>
        <dbReference type="ARBA" id="ARBA00023242"/>
    </source>
</evidence>
<proteinExistence type="inferred from homology"/>
<evidence type="ECO:0000313" key="14">
    <source>
        <dbReference type="RefSeq" id="XP_017782220.1"/>
    </source>
</evidence>
<dbReference type="Proteomes" id="UP000695000">
    <property type="component" value="Unplaced"/>
</dbReference>
<gene>
    <name evidence="14" type="primary">LOC108566714</name>
</gene>
<dbReference type="InterPro" id="IPR028009">
    <property type="entry name" value="ESCO_Acetyltransf_dom"/>
</dbReference>
<accession>A0ABM1N5X0</accession>
<keyword evidence="4" id="KW-0479">Metal-binding</keyword>
<dbReference type="PANTHER" id="PTHR45884:SF2">
    <property type="entry name" value="N-ACETYLTRANSFERASE ECO"/>
    <property type="match status" value="1"/>
</dbReference>
<evidence type="ECO:0000256" key="4">
    <source>
        <dbReference type="ARBA" id="ARBA00022723"/>
    </source>
</evidence>
<keyword evidence="9" id="KW-0012">Acyltransferase</keyword>
<dbReference type="Pfam" id="PF13880">
    <property type="entry name" value="Acetyltransf_13"/>
    <property type="match status" value="1"/>
</dbReference>
<evidence type="ECO:0000259" key="12">
    <source>
        <dbReference type="Pfam" id="PF13880"/>
    </source>
</evidence>
<evidence type="ECO:0000313" key="13">
    <source>
        <dbReference type="Proteomes" id="UP000695000"/>
    </source>
</evidence>
<dbReference type="InterPro" id="IPR016181">
    <property type="entry name" value="Acyl_CoA_acyltransferase"/>
</dbReference>
<evidence type="ECO:0000256" key="8">
    <source>
        <dbReference type="ARBA" id="ARBA00023306"/>
    </source>
</evidence>
<feature type="domain" description="N-acetyltransferase ESCO zinc-finger" evidence="11">
    <location>
        <begin position="514"/>
        <end position="552"/>
    </location>
</feature>
<evidence type="ECO:0000259" key="11">
    <source>
        <dbReference type="Pfam" id="PF13878"/>
    </source>
</evidence>
<organism evidence="13 14">
    <name type="scientific">Nicrophorus vespilloides</name>
    <name type="common">Boreal carrion beetle</name>
    <dbReference type="NCBI Taxonomy" id="110193"/>
    <lineage>
        <taxon>Eukaryota</taxon>
        <taxon>Metazoa</taxon>
        <taxon>Ecdysozoa</taxon>
        <taxon>Arthropoda</taxon>
        <taxon>Hexapoda</taxon>
        <taxon>Insecta</taxon>
        <taxon>Pterygota</taxon>
        <taxon>Neoptera</taxon>
        <taxon>Endopterygota</taxon>
        <taxon>Coleoptera</taxon>
        <taxon>Polyphaga</taxon>
        <taxon>Staphyliniformia</taxon>
        <taxon>Silphidae</taxon>
        <taxon>Nicrophorinae</taxon>
        <taxon>Nicrophorus</taxon>
    </lineage>
</organism>
<feature type="region of interest" description="Disordered" evidence="10">
    <location>
        <begin position="169"/>
        <end position="189"/>
    </location>
</feature>
<keyword evidence="13" id="KW-1185">Reference proteome</keyword>
<dbReference type="SUPFAM" id="SSF55729">
    <property type="entry name" value="Acyl-CoA N-acyltransferases (Nat)"/>
    <property type="match status" value="1"/>
</dbReference>
<evidence type="ECO:0000256" key="10">
    <source>
        <dbReference type="SAM" id="MobiDB-lite"/>
    </source>
</evidence>